<evidence type="ECO:0000256" key="1">
    <source>
        <dbReference type="SAM" id="SignalP"/>
    </source>
</evidence>
<dbReference type="EMBL" id="SMFL01000018">
    <property type="protein sequence ID" value="TDE09753.1"/>
    <property type="molecule type" value="Genomic_DNA"/>
</dbReference>
<gene>
    <name evidence="2" type="ORF">E0F88_29620</name>
</gene>
<keyword evidence="1" id="KW-0732">Signal</keyword>
<keyword evidence="3" id="KW-1185">Reference proteome</keyword>
<protein>
    <recommendedName>
        <fullName evidence="4">TonB C-terminal domain-containing protein</fullName>
    </recommendedName>
</protein>
<sequence length="113" mass="13229">MKALLFSVIMLFQSVLARSVLTITEDPSYQISEQLSSVLSYPISLYRDKDRVVVIQFYLNEGNTIARVKVLCENEDLRFDLIRQLTGRKLNLSAKYSFQEYTVKLRFLRDQNL</sequence>
<evidence type="ECO:0008006" key="4">
    <source>
        <dbReference type="Google" id="ProtNLM"/>
    </source>
</evidence>
<organism evidence="2 3">
    <name type="scientific">Dyadobacter psychrotolerans</name>
    <dbReference type="NCBI Taxonomy" id="2541721"/>
    <lineage>
        <taxon>Bacteria</taxon>
        <taxon>Pseudomonadati</taxon>
        <taxon>Bacteroidota</taxon>
        <taxon>Cytophagia</taxon>
        <taxon>Cytophagales</taxon>
        <taxon>Spirosomataceae</taxon>
        <taxon>Dyadobacter</taxon>
    </lineage>
</organism>
<name>A0A4R5DH15_9BACT</name>
<dbReference type="AlphaFoldDB" id="A0A4R5DH15"/>
<comment type="caution">
    <text evidence="2">The sequence shown here is derived from an EMBL/GenBank/DDBJ whole genome shotgun (WGS) entry which is preliminary data.</text>
</comment>
<dbReference type="Proteomes" id="UP000294850">
    <property type="component" value="Unassembled WGS sequence"/>
</dbReference>
<dbReference type="OrthoDB" id="961964at2"/>
<dbReference type="RefSeq" id="WP_131961964.1">
    <property type="nucleotide sequence ID" value="NZ_SMFL01000018.1"/>
</dbReference>
<proteinExistence type="predicted"/>
<evidence type="ECO:0000313" key="2">
    <source>
        <dbReference type="EMBL" id="TDE09753.1"/>
    </source>
</evidence>
<accession>A0A4R5DH15</accession>
<feature type="chain" id="PRO_5020800986" description="TonB C-terminal domain-containing protein" evidence="1">
    <location>
        <begin position="18"/>
        <end position="113"/>
    </location>
</feature>
<reference evidence="2 3" key="1">
    <citation type="submission" date="2019-03" db="EMBL/GenBank/DDBJ databases">
        <title>Dyadobacter AR-3-6 sp. nov., isolated from arctic soil.</title>
        <authorList>
            <person name="Chaudhary D.K."/>
        </authorList>
    </citation>
    <scope>NUCLEOTIDE SEQUENCE [LARGE SCALE GENOMIC DNA]</scope>
    <source>
        <strain evidence="2 3">AR-3-6</strain>
    </source>
</reference>
<feature type="signal peptide" evidence="1">
    <location>
        <begin position="1"/>
        <end position="17"/>
    </location>
</feature>
<evidence type="ECO:0000313" key="3">
    <source>
        <dbReference type="Proteomes" id="UP000294850"/>
    </source>
</evidence>